<keyword evidence="2" id="KW-1185">Reference proteome</keyword>
<organism evidence="1 2">
    <name type="scientific">Nesterenkonia cremea</name>
    <dbReference type="NCBI Taxonomy" id="1882340"/>
    <lineage>
        <taxon>Bacteria</taxon>
        <taxon>Bacillati</taxon>
        <taxon>Actinomycetota</taxon>
        <taxon>Actinomycetes</taxon>
        <taxon>Micrococcales</taxon>
        <taxon>Micrococcaceae</taxon>
        <taxon>Nesterenkonia</taxon>
    </lineage>
</organism>
<evidence type="ECO:0000313" key="2">
    <source>
        <dbReference type="Proteomes" id="UP000633136"/>
    </source>
</evidence>
<reference evidence="1" key="1">
    <citation type="journal article" date="2014" name="Int. J. Syst. Evol. Microbiol.">
        <title>Complete genome sequence of Corynebacterium casei LMG S-19264T (=DSM 44701T), isolated from a smear-ripened cheese.</title>
        <authorList>
            <consortium name="US DOE Joint Genome Institute (JGI-PGF)"/>
            <person name="Walter F."/>
            <person name="Albersmeier A."/>
            <person name="Kalinowski J."/>
            <person name="Ruckert C."/>
        </authorList>
    </citation>
    <scope>NUCLEOTIDE SEQUENCE</scope>
    <source>
        <strain evidence="1">CGMCC 1.15388</strain>
    </source>
</reference>
<comment type="caution">
    <text evidence="1">The sequence shown here is derived from an EMBL/GenBank/DDBJ whole genome shotgun (WGS) entry which is preliminary data.</text>
</comment>
<name>A0A917EN46_9MICC</name>
<evidence type="ECO:0000313" key="1">
    <source>
        <dbReference type="EMBL" id="GGE58748.1"/>
    </source>
</evidence>
<dbReference type="InterPro" id="IPR014582">
    <property type="entry name" value="UCP033535_lipo"/>
</dbReference>
<protein>
    <recommendedName>
        <fullName evidence="3">DUF2291 domain-containing protein</fullName>
    </recommendedName>
</protein>
<evidence type="ECO:0008006" key="3">
    <source>
        <dbReference type="Google" id="ProtNLM"/>
    </source>
</evidence>
<dbReference type="Proteomes" id="UP000633136">
    <property type="component" value="Unassembled WGS sequence"/>
</dbReference>
<proteinExistence type="predicted"/>
<dbReference type="EMBL" id="BMIS01000001">
    <property type="protein sequence ID" value="GGE58748.1"/>
    <property type="molecule type" value="Genomic_DNA"/>
</dbReference>
<dbReference type="AlphaFoldDB" id="A0A917EN46"/>
<dbReference type="SUPFAM" id="SSF141318">
    <property type="entry name" value="TM0957-like"/>
    <property type="match status" value="1"/>
</dbReference>
<accession>A0A917EN46</accession>
<sequence>MAAGLAVLGIAMVLSTKFLTPEEVEAMRPDQFDPQKTAEELHSQARTELIADAQELPEVAEAILEDPEAAAEEFDAASPSEDVAAYSVEASGEVREAGEDTLILDVDGLEGRDVVIPLGAALDGNLIRDLTGFQFGDAPGQTGYQQVGTDLSTLLREGAVEGLGGDPAALEGEQVTVRGVLSQTDTGGSPSADAPLSVQPLELEVAG</sequence>
<dbReference type="InterPro" id="IPR036215">
    <property type="entry name" value="TM0957-like_sf"/>
</dbReference>
<gene>
    <name evidence="1" type="ORF">GCM10011401_01850</name>
</gene>
<reference evidence="1" key="2">
    <citation type="submission" date="2020-09" db="EMBL/GenBank/DDBJ databases">
        <authorList>
            <person name="Sun Q."/>
            <person name="Zhou Y."/>
        </authorList>
    </citation>
    <scope>NUCLEOTIDE SEQUENCE</scope>
    <source>
        <strain evidence="1">CGMCC 1.15388</strain>
    </source>
</reference>
<dbReference type="Pfam" id="PF10054">
    <property type="entry name" value="DUF2291"/>
    <property type="match status" value="1"/>
</dbReference>